<protein>
    <recommendedName>
        <fullName evidence="3">Amidase</fullName>
    </recommendedName>
</protein>
<dbReference type="RefSeq" id="WP_346139340.1">
    <property type="nucleotide sequence ID" value="NZ_BAAASE010000014.1"/>
</dbReference>
<comment type="caution">
    <text evidence="1">The sequence shown here is derived from an EMBL/GenBank/DDBJ whole genome shotgun (WGS) entry which is preliminary data.</text>
</comment>
<accession>A0ABP5WAA5</accession>
<proteinExistence type="predicted"/>
<dbReference type="Proteomes" id="UP001499986">
    <property type="component" value="Unassembled WGS sequence"/>
</dbReference>
<dbReference type="EMBL" id="BAAASE010000014">
    <property type="protein sequence ID" value="GAA2423365.1"/>
    <property type="molecule type" value="Genomic_DNA"/>
</dbReference>
<evidence type="ECO:0008006" key="3">
    <source>
        <dbReference type="Google" id="ProtNLM"/>
    </source>
</evidence>
<sequence length="66" mass="6978">MRGTLTSEQALRWSEGGARTTTLGVLADRIAAVETAINRAADPRNLMADPLARHAVRPPGPANGEQ</sequence>
<evidence type="ECO:0000313" key="1">
    <source>
        <dbReference type="EMBL" id="GAA2423365.1"/>
    </source>
</evidence>
<gene>
    <name evidence="1" type="ORF">GCM10010255_75730</name>
</gene>
<keyword evidence="2" id="KW-1185">Reference proteome</keyword>
<organism evidence="1 2">
    <name type="scientific">Streptomyces coeruleofuscus</name>
    <dbReference type="NCBI Taxonomy" id="66879"/>
    <lineage>
        <taxon>Bacteria</taxon>
        <taxon>Bacillati</taxon>
        <taxon>Actinomycetota</taxon>
        <taxon>Actinomycetes</taxon>
        <taxon>Kitasatosporales</taxon>
        <taxon>Streptomycetaceae</taxon>
        <taxon>Streptomyces</taxon>
    </lineage>
</organism>
<reference evidence="2" key="1">
    <citation type="journal article" date="2019" name="Int. J. Syst. Evol. Microbiol.">
        <title>The Global Catalogue of Microorganisms (GCM) 10K type strain sequencing project: providing services to taxonomists for standard genome sequencing and annotation.</title>
        <authorList>
            <consortium name="The Broad Institute Genomics Platform"/>
            <consortium name="The Broad Institute Genome Sequencing Center for Infectious Disease"/>
            <person name="Wu L."/>
            <person name="Ma J."/>
        </authorList>
    </citation>
    <scope>NUCLEOTIDE SEQUENCE [LARGE SCALE GENOMIC DNA]</scope>
    <source>
        <strain evidence="2">JCM 4358</strain>
    </source>
</reference>
<evidence type="ECO:0000313" key="2">
    <source>
        <dbReference type="Proteomes" id="UP001499986"/>
    </source>
</evidence>
<name>A0ABP5WAA5_9ACTN</name>